<reference evidence="1" key="1">
    <citation type="submission" date="2019-12" db="EMBL/GenBank/DDBJ databases">
        <title>Genome sequencing and annotation of Brassica cretica.</title>
        <authorList>
            <person name="Studholme D.J."/>
            <person name="Sarris P.F."/>
        </authorList>
    </citation>
    <scope>NUCLEOTIDE SEQUENCE</scope>
    <source>
        <strain evidence="1">PFS-001/15</strain>
        <tissue evidence="1">Leaf</tissue>
    </source>
</reference>
<dbReference type="EMBL" id="QGKW02001988">
    <property type="protein sequence ID" value="KAF2552586.1"/>
    <property type="molecule type" value="Genomic_DNA"/>
</dbReference>
<dbReference type="AlphaFoldDB" id="A0A8S9H651"/>
<proteinExistence type="predicted"/>
<comment type="caution">
    <text evidence="1">The sequence shown here is derived from an EMBL/GenBank/DDBJ whole genome shotgun (WGS) entry which is preliminary data.</text>
</comment>
<dbReference type="Proteomes" id="UP000712281">
    <property type="component" value="Unassembled WGS sequence"/>
</dbReference>
<evidence type="ECO:0000313" key="1">
    <source>
        <dbReference type="EMBL" id="KAF2552586.1"/>
    </source>
</evidence>
<accession>A0A8S9H651</accession>
<sequence>MDKVEVFNFFFEWRDQFPHIPKNRFQTKGNEEVYEVKDTTEDCVIRVVMTSFIHNLILERY</sequence>
<name>A0A8S9H651_BRACR</name>
<gene>
    <name evidence="1" type="ORF">F2Q68_00035330</name>
</gene>
<organism evidence="1 2">
    <name type="scientific">Brassica cretica</name>
    <name type="common">Mustard</name>
    <dbReference type="NCBI Taxonomy" id="69181"/>
    <lineage>
        <taxon>Eukaryota</taxon>
        <taxon>Viridiplantae</taxon>
        <taxon>Streptophyta</taxon>
        <taxon>Embryophyta</taxon>
        <taxon>Tracheophyta</taxon>
        <taxon>Spermatophyta</taxon>
        <taxon>Magnoliopsida</taxon>
        <taxon>eudicotyledons</taxon>
        <taxon>Gunneridae</taxon>
        <taxon>Pentapetalae</taxon>
        <taxon>rosids</taxon>
        <taxon>malvids</taxon>
        <taxon>Brassicales</taxon>
        <taxon>Brassicaceae</taxon>
        <taxon>Brassiceae</taxon>
        <taxon>Brassica</taxon>
    </lineage>
</organism>
<evidence type="ECO:0000313" key="2">
    <source>
        <dbReference type="Proteomes" id="UP000712281"/>
    </source>
</evidence>
<protein>
    <submittedName>
        <fullName evidence="1">Uncharacterized protein</fullName>
    </submittedName>
</protein>